<evidence type="ECO:0000313" key="2">
    <source>
        <dbReference type="Proteomes" id="UP000886998"/>
    </source>
</evidence>
<reference evidence="1" key="1">
    <citation type="submission" date="2020-08" db="EMBL/GenBank/DDBJ databases">
        <title>Multicomponent nature underlies the extraordinary mechanical properties of spider dragline silk.</title>
        <authorList>
            <person name="Kono N."/>
            <person name="Nakamura H."/>
            <person name="Mori M."/>
            <person name="Yoshida Y."/>
            <person name="Ohtoshi R."/>
            <person name="Malay A.D."/>
            <person name="Moran D.A.P."/>
            <person name="Tomita M."/>
            <person name="Numata K."/>
            <person name="Arakawa K."/>
        </authorList>
    </citation>
    <scope>NUCLEOTIDE SEQUENCE</scope>
</reference>
<comment type="caution">
    <text evidence="1">The sequence shown here is derived from an EMBL/GenBank/DDBJ whole genome shotgun (WGS) entry which is preliminary data.</text>
</comment>
<protein>
    <submittedName>
        <fullName evidence="1">Uncharacterized protein</fullName>
    </submittedName>
</protein>
<dbReference type="AlphaFoldDB" id="A0A8X7CDZ5"/>
<dbReference type="Proteomes" id="UP000886998">
    <property type="component" value="Unassembled WGS sequence"/>
</dbReference>
<keyword evidence="2" id="KW-1185">Reference proteome</keyword>
<gene>
    <name evidence="1" type="ORF">TNIN_190051</name>
</gene>
<dbReference type="EMBL" id="BMAV01017030">
    <property type="protein sequence ID" value="GFY68374.1"/>
    <property type="molecule type" value="Genomic_DNA"/>
</dbReference>
<sequence length="117" mass="13372">MCRFQIFRCFFPLSPLSPKVIQQSFAVVESFKSTFSSTTQSTVERFTASKLVNLFPNRKCDGVNGKFPVEPESIYVMGRELNTASISHKTVSRFSLVKDYLPITSRKVVFKERTIFS</sequence>
<accession>A0A8X7CDZ5</accession>
<proteinExistence type="predicted"/>
<name>A0A8X7CDZ5_9ARAC</name>
<organism evidence="1 2">
    <name type="scientific">Trichonephila inaurata madagascariensis</name>
    <dbReference type="NCBI Taxonomy" id="2747483"/>
    <lineage>
        <taxon>Eukaryota</taxon>
        <taxon>Metazoa</taxon>
        <taxon>Ecdysozoa</taxon>
        <taxon>Arthropoda</taxon>
        <taxon>Chelicerata</taxon>
        <taxon>Arachnida</taxon>
        <taxon>Araneae</taxon>
        <taxon>Araneomorphae</taxon>
        <taxon>Entelegynae</taxon>
        <taxon>Araneoidea</taxon>
        <taxon>Nephilidae</taxon>
        <taxon>Trichonephila</taxon>
        <taxon>Trichonephila inaurata</taxon>
    </lineage>
</organism>
<evidence type="ECO:0000313" key="1">
    <source>
        <dbReference type="EMBL" id="GFY68374.1"/>
    </source>
</evidence>